<name>A0AAI8YEB6_9PEZI</name>
<feature type="compositionally biased region" description="Polar residues" evidence="1">
    <location>
        <begin position="1195"/>
        <end position="1204"/>
    </location>
</feature>
<dbReference type="EMBL" id="CAUWAG010000003">
    <property type="protein sequence ID" value="CAJ2501587.1"/>
    <property type="molecule type" value="Genomic_DNA"/>
</dbReference>
<evidence type="ECO:0000313" key="3">
    <source>
        <dbReference type="EMBL" id="CAJ2501587.1"/>
    </source>
</evidence>
<feature type="region of interest" description="Disordered" evidence="1">
    <location>
        <begin position="508"/>
        <end position="537"/>
    </location>
</feature>
<feature type="compositionally biased region" description="Basic and acidic residues" evidence="1">
    <location>
        <begin position="1287"/>
        <end position="1296"/>
    </location>
</feature>
<dbReference type="InterPro" id="IPR015943">
    <property type="entry name" value="WD40/YVTN_repeat-like_dom_sf"/>
</dbReference>
<evidence type="ECO:0000313" key="4">
    <source>
        <dbReference type="Proteomes" id="UP001295740"/>
    </source>
</evidence>
<feature type="region of interest" description="Disordered" evidence="1">
    <location>
        <begin position="1009"/>
        <end position="1048"/>
    </location>
</feature>
<feature type="compositionally biased region" description="Basic residues" evidence="1">
    <location>
        <begin position="1224"/>
        <end position="1241"/>
    </location>
</feature>
<feature type="region of interest" description="Disordered" evidence="1">
    <location>
        <begin position="1"/>
        <end position="116"/>
    </location>
</feature>
<dbReference type="InterPro" id="IPR055589">
    <property type="entry name" value="DUF7165"/>
</dbReference>
<proteinExistence type="predicted"/>
<dbReference type="InterPro" id="IPR011044">
    <property type="entry name" value="Quino_amine_DH_bsu"/>
</dbReference>
<feature type="region of interest" description="Disordered" evidence="1">
    <location>
        <begin position="1108"/>
        <end position="1134"/>
    </location>
</feature>
<reference evidence="3" key="1">
    <citation type="submission" date="2023-10" db="EMBL/GenBank/DDBJ databases">
        <authorList>
            <person name="Hackl T."/>
        </authorList>
    </citation>
    <scope>NUCLEOTIDE SEQUENCE</scope>
</reference>
<feature type="compositionally biased region" description="Low complexity" evidence="1">
    <location>
        <begin position="746"/>
        <end position="764"/>
    </location>
</feature>
<feature type="domain" description="F-box" evidence="2">
    <location>
        <begin position="115"/>
        <end position="161"/>
    </location>
</feature>
<comment type="caution">
    <text evidence="3">The sequence shown here is derived from an EMBL/GenBank/DDBJ whole genome shotgun (WGS) entry which is preliminary data.</text>
</comment>
<sequence length="1296" mass="139269">MASQQSSRVEPLSPELPSAVGAFPDTPVPQQSPLDDVKPPLSPSRQDSPAIEIEKALDETSSQSSPIDEETIDEESPRPLKEKGPSALEDHNDKTSPQFSPVDEKAHLPPSADAPSAFQRLPDEIIQQVLEVTDPDSFASLVLLNTKWRRISQQAHLYAHHLSKCNSYAAGHASISDESVNDDNLPNLRRLFAREVKRNLFEAYLRPKTTTIKLISTSISSSSAPGGEGLQFSPSPRGHHVLAYNSSRIYILDVREPELAVKRELKILRRPAAACILDDGSLLAILSTDMQVDLYDLGPSPPRRTQSLILDMAPRAIALSPCGSVMAAAYEGGIEVSSIHPGALETDRRAVKCDAVDSLAFSLDGTQLLGTTTNSSTPNTVILTAPYYDPGNQMSDDNISALWTTSILFPNTSRDCSHAVLLQESSSVEAMWTFTYDRSFETFRAVRIDDLRNGTTYFTGPIPTAASPGPLLPSTLPAASFQGELVSAGFEGQDVWLYGVPEDLEAVPEVNSSSADPSAPPALHRRGSGVSVRSPSRIQEANGCRVPQWQILCDKYRNTFVTGRKITELCGVSNVKWVAGFGNTSLQERLVVTARGVMPTKPITEEDGIDFVDGGRVTILDFDYNPDNGQEQDITIEVGTMEPEILEEEHRDIDTEVAIVRRRTVAQRRGNRGGMMRSATRSTHQLEALLRPATSHGPEIEDPLVPRPMATARNTVRADTPEEAEDATLEEAQEALDAPYAHASPRSGTTLRRAATAAAVSRQRQPQTPVAGPVEYRRADGRAEHPHESDADNWVPPPPPYAKEDPGVDLPVFLRHSAIPGVRVVPTNRQTIAGIPPVPPVPAIPSFPPVPPIPHGMPPSSTGRPELPRIRTSSAREGHQRNTWVPGTASQRAASDSVSGRPTVPAMGALHRPTSSYPTQMGTRSLPDDEEDIYDVSPVGSPPQAAEPQESRAHVTTASASTPERPSAGALSSASEYTPASSMSHAPTEASFSDSVNMHAYHPIIPLSATSVQRPEDPRSASPVVGKLPNAQTWPRAPHAPAPASAAPLAGYPHSAPATNLNNGTAIGAALPPAPKPEQLASLHRREGSFGAPRPASGSFQFARVPVGSRSNQTRVSRRYSGIPEVRPPSPPDQPLIISTPTGVAGAFDNPGQSHIVSHHVGPVIHAPVPRHIRPVSSIHVLRPTMDCLETTSSIGPEGASSNHPILLNVPPAPPSGPLTSSSLRHHTSLSRRPSRARKGALKNIHDARTRGWTGRKKNKKKGNGNDGASAADWTEVNMGAKAPKPQTKERKCIVM</sequence>
<feature type="compositionally biased region" description="Polar residues" evidence="1">
    <location>
        <begin position="913"/>
        <end position="923"/>
    </location>
</feature>
<evidence type="ECO:0000256" key="1">
    <source>
        <dbReference type="SAM" id="MobiDB-lite"/>
    </source>
</evidence>
<dbReference type="Gene3D" id="2.130.10.10">
    <property type="entry name" value="YVTN repeat-like/Quinoprotein amine dehydrogenase"/>
    <property type="match status" value="1"/>
</dbReference>
<feature type="compositionally biased region" description="Polar residues" evidence="1">
    <location>
        <begin position="954"/>
        <end position="989"/>
    </location>
</feature>
<dbReference type="Proteomes" id="UP001295740">
    <property type="component" value="Unassembled WGS sequence"/>
</dbReference>
<dbReference type="Pfam" id="PF23749">
    <property type="entry name" value="DUF7165"/>
    <property type="match status" value="1"/>
</dbReference>
<dbReference type="PROSITE" id="PS50181">
    <property type="entry name" value="FBOX"/>
    <property type="match status" value="1"/>
</dbReference>
<dbReference type="InterPro" id="IPR036047">
    <property type="entry name" value="F-box-like_dom_sf"/>
</dbReference>
<feature type="region of interest" description="Disordered" evidence="1">
    <location>
        <begin position="856"/>
        <end position="989"/>
    </location>
</feature>
<feature type="region of interest" description="Disordered" evidence="1">
    <location>
        <begin position="1195"/>
        <end position="1296"/>
    </location>
</feature>
<feature type="compositionally biased region" description="Low complexity" evidence="1">
    <location>
        <begin position="1035"/>
        <end position="1048"/>
    </location>
</feature>
<dbReference type="SUPFAM" id="SSF81383">
    <property type="entry name" value="F-box domain"/>
    <property type="match status" value="1"/>
</dbReference>
<feature type="compositionally biased region" description="Low complexity" evidence="1">
    <location>
        <begin position="528"/>
        <end position="537"/>
    </location>
</feature>
<feature type="region of interest" description="Disordered" evidence="1">
    <location>
        <begin position="736"/>
        <end position="774"/>
    </location>
</feature>
<organism evidence="3 4">
    <name type="scientific">Anthostomella pinea</name>
    <dbReference type="NCBI Taxonomy" id="933095"/>
    <lineage>
        <taxon>Eukaryota</taxon>
        <taxon>Fungi</taxon>
        <taxon>Dikarya</taxon>
        <taxon>Ascomycota</taxon>
        <taxon>Pezizomycotina</taxon>
        <taxon>Sordariomycetes</taxon>
        <taxon>Xylariomycetidae</taxon>
        <taxon>Xylariales</taxon>
        <taxon>Xylariaceae</taxon>
        <taxon>Anthostomella</taxon>
    </lineage>
</organism>
<accession>A0AAI8YEB6</accession>
<feature type="compositionally biased region" description="Basic residues" evidence="1">
    <location>
        <begin position="1254"/>
        <end position="1263"/>
    </location>
</feature>
<feature type="compositionally biased region" description="Polar residues" evidence="1">
    <location>
        <begin position="881"/>
        <end position="900"/>
    </location>
</feature>
<feature type="compositionally biased region" description="Basic and acidic residues" evidence="1">
    <location>
        <begin position="75"/>
        <end position="94"/>
    </location>
</feature>
<evidence type="ECO:0000259" key="2">
    <source>
        <dbReference type="PROSITE" id="PS50181"/>
    </source>
</evidence>
<gene>
    <name evidence="3" type="ORF">KHLLAP_LOCUS2055</name>
</gene>
<keyword evidence="4" id="KW-1185">Reference proteome</keyword>
<dbReference type="InterPro" id="IPR001810">
    <property type="entry name" value="F-box_dom"/>
</dbReference>
<feature type="compositionally biased region" description="Basic and acidic residues" evidence="1">
    <location>
        <begin position="866"/>
        <end position="880"/>
    </location>
</feature>
<dbReference type="SUPFAM" id="SSF50969">
    <property type="entry name" value="YVTN repeat-like/Quinoprotein amine dehydrogenase"/>
    <property type="match status" value="1"/>
</dbReference>
<protein>
    <submittedName>
        <fullName evidence="3">Uu.00g044400.m01.CDS01</fullName>
    </submittedName>
</protein>